<organism evidence="2 3">
    <name type="scientific">Kangiella aquimarina</name>
    <dbReference type="NCBI Taxonomy" id="261965"/>
    <lineage>
        <taxon>Bacteria</taxon>
        <taxon>Pseudomonadati</taxon>
        <taxon>Pseudomonadota</taxon>
        <taxon>Gammaproteobacteria</taxon>
        <taxon>Kangiellales</taxon>
        <taxon>Kangiellaceae</taxon>
        <taxon>Kangiella</taxon>
    </lineage>
</organism>
<sequence>MKSLKSAVAILLTLPMMALAGEVKVSWGDFDDFIDVRPANETKSGFYKRVKTSLEKSFTKLSEKLPEGAVFEFRITDLDLAGDVRYGGLNDYRLVERLYYPIMKFDYQLINKDGTILKQGTETLKDMNFLDRIRSPGQYRRESFYYEKRMFEEWFEETIESQFK</sequence>
<feature type="chain" id="PRO_5046606115" evidence="1">
    <location>
        <begin position="21"/>
        <end position="164"/>
    </location>
</feature>
<evidence type="ECO:0000256" key="1">
    <source>
        <dbReference type="SAM" id="SignalP"/>
    </source>
</evidence>
<protein>
    <submittedName>
        <fullName evidence="2">DUF3016 domain-containing protein</fullName>
    </submittedName>
</protein>
<gene>
    <name evidence="2" type="ORF">SR900_11240</name>
</gene>
<evidence type="ECO:0000313" key="2">
    <source>
        <dbReference type="EMBL" id="WQG85035.1"/>
    </source>
</evidence>
<dbReference type="Pfam" id="PF11454">
    <property type="entry name" value="DUF3016"/>
    <property type="match status" value="1"/>
</dbReference>
<reference evidence="2 3" key="1">
    <citation type="submission" date="2023-11" db="EMBL/GenBank/DDBJ databases">
        <title>MicrobeMod: A computational toolkit for identifying prokaryotic methylation and restriction-modification with nanopore sequencing.</title>
        <authorList>
            <person name="Crits-Christoph A."/>
            <person name="Kang S.C."/>
            <person name="Lee H."/>
            <person name="Ostrov N."/>
        </authorList>
    </citation>
    <scope>NUCLEOTIDE SEQUENCE [LARGE SCALE GENOMIC DNA]</scope>
    <source>
        <strain evidence="2 3">DSMZ 16071</strain>
    </source>
</reference>
<dbReference type="EMBL" id="CP140158">
    <property type="protein sequence ID" value="WQG85035.1"/>
    <property type="molecule type" value="Genomic_DNA"/>
</dbReference>
<dbReference type="Proteomes" id="UP001324185">
    <property type="component" value="Chromosome"/>
</dbReference>
<dbReference type="InterPro" id="IPR021557">
    <property type="entry name" value="DUF3016"/>
</dbReference>
<proteinExistence type="predicted"/>
<feature type="signal peptide" evidence="1">
    <location>
        <begin position="1"/>
        <end position="20"/>
    </location>
</feature>
<evidence type="ECO:0000313" key="3">
    <source>
        <dbReference type="Proteomes" id="UP001324185"/>
    </source>
</evidence>
<dbReference type="RefSeq" id="WP_018625345.1">
    <property type="nucleotide sequence ID" value="NZ_CP140158.1"/>
</dbReference>
<name>A0ABZ0X3D0_9GAMM</name>
<keyword evidence="1" id="KW-0732">Signal</keyword>
<keyword evidence="3" id="KW-1185">Reference proteome</keyword>
<accession>A0ABZ0X3D0</accession>